<organism evidence="3 4">
    <name type="scientific">Friedmanniomyces endolithicus</name>
    <dbReference type="NCBI Taxonomy" id="329885"/>
    <lineage>
        <taxon>Eukaryota</taxon>
        <taxon>Fungi</taxon>
        <taxon>Dikarya</taxon>
        <taxon>Ascomycota</taxon>
        <taxon>Pezizomycotina</taxon>
        <taxon>Dothideomycetes</taxon>
        <taxon>Dothideomycetidae</taxon>
        <taxon>Mycosphaerellales</taxon>
        <taxon>Teratosphaeriaceae</taxon>
        <taxon>Friedmanniomyces</taxon>
    </lineage>
</organism>
<gene>
    <name evidence="3" type="ORF">LTR82_017456</name>
</gene>
<feature type="coiled-coil region" evidence="1">
    <location>
        <begin position="29"/>
        <end position="56"/>
    </location>
</feature>
<accession>A0AAN6F5R4</accession>
<evidence type="ECO:0000256" key="1">
    <source>
        <dbReference type="SAM" id="Coils"/>
    </source>
</evidence>
<reference evidence="3" key="1">
    <citation type="submission" date="2021-12" db="EMBL/GenBank/DDBJ databases">
        <title>Black yeast isolated from Biological Soil Crust.</title>
        <authorList>
            <person name="Kurbessoian T."/>
        </authorList>
    </citation>
    <scope>NUCLEOTIDE SEQUENCE</scope>
    <source>
        <strain evidence="3">CCFEE 5208</strain>
    </source>
</reference>
<dbReference type="InterPro" id="IPR036047">
    <property type="entry name" value="F-box-like_dom_sf"/>
</dbReference>
<comment type="caution">
    <text evidence="3">The sequence shown here is derived from an EMBL/GenBank/DDBJ whole genome shotgun (WGS) entry which is preliminary data.</text>
</comment>
<dbReference type="InterPro" id="IPR001810">
    <property type="entry name" value="F-box_dom"/>
</dbReference>
<dbReference type="AlphaFoldDB" id="A0AAN6F5R4"/>
<name>A0AAN6F5R4_9PEZI</name>
<protein>
    <recommendedName>
        <fullName evidence="2">F-box domain-containing protein</fullName>
    </recommendedName>
</protein>
<feature type="domain" description="F-box" evidence="2">
    <location>
        <begin position="136"/>
        <end position="168"/>
    </location>
</feature>
<evidence type="ECO:0000313" key="3">
    <source>
        <dbReference type="EMBL" id="KAK0303708.1"/>
    </source>
</evidence>
<dbReference type="Pfam" id="PF12937">
    <property type="entry name" value="F-box-like"/>
    <property type="match status" value="1"/>
</dbReference>
<keyword evidence="1" id="KW-0175">Coiled coil</keyword>
<dbReference type="SUPFAM" id="SSF81383">
    <property type="entry name" value="F-box domain"/>
    <property type="match status" value="1"/>
</dbReference>
<sequence>MAYPGDVPSTYGRFSGFGSNPGLFHDVNLEMKEEAIQELEKIYQSTRNVLKSVETLLEEILHELSTIKAILATDTDCTPSVRAHKAIEQIDKLQDRVAVTMADPSIPPLRTTIASTMSEESVSKQRASKITFDISEMFVAVFKYLDTTSLLTLRSVCQSWKSNIDNTIYFKQQLGTAPSPRLHVPLSKFNLLHLGVEEKRFHSGSSLSSSNSPPSPLLFVANGIILKASIFRSYRIRAGSFIRAMLLCQPPIREFEVRVICVRRDTQHYCSKCRSTHGFTVGELLDITEDLRQKHALCPDAEMNMHNEHGIVEPTIQFSAIVVLLEDDPYLLQKSQVREEGMQWREAAKKRRLPMEAFVAAKQYARYHSLLPPTPDEYLGVHKATKVFEMDKDVSGQSTRKRMRIF</sequence>
<evidence type="ECO:0000259" key="2">
    <source>
        <dbReference type="Pfam" id="PF12937"/>
    </source>
</evidence>
<dbReference type="EMBL" id="JASUXU010000141">
    <property type="protein sequence ID" value="KAK0303708.1"/>
    <property type="molecule type" value="Genomic_DNA"/>
</dbReference>
<evidence type="ECO:0000313" key="4">
    <source>
        <dbReference type="Proteomes" id="UP001168146"/>
    </source>
</evidence>
<dbReference type="Proteomes" id="UP001168146">
    <property type="component" value="Unassembled WGS sequence"/>
</dbReference>
<proteinExistence type="predicted"/>